<dbReference type="CDD" id="cd02612">
    <property type="entry name" value="HAD_PGPPase"/>
    <property type="match status" value="1"/>
</dbReference>
<comment type="function">
    <text evidence="10">Catalyzes the dephosphorylation of histidinol-phosphate to histidinol, the direct precursor of histidine.</text>
</comment>
<evidence type="ECO:0000256" key="9">
    <source>
        <dbReference type="ARBA" id="ARBA00052092"/>
    </source>
</evidence>
<dbReference type="Gene3D" id="3.40.50.1000">
    <property type="entry name" value="HAD superfamily/HAD-like"/>
    <property type="match status" value="1"/>
</dbReference>
<dbReference type="InterPro" id="IPR036412">
    <property type="entry name" value="HAD-like_sf"/>
</dbReference>
<keyword evidence="6 11" id="KW-0378">Hydrolase</keyword>
<dbReference type="Proteomes" id="UP000245474">
    <property type="component" value="Unassembled WGS sequence"/>
</dbReference>
<evidence type="ECO:0000313" key="11">
    <source>
        <dbReference type="EMBL" id="PWG61029.1"/>
    </source>
</evidence>
<dbReference type="RefSeq" id="WP_109680321.1">
    <property type="nucleotide sequence ID" value="NZ_CP086615.1"/>
</dbReference>
<dbReference type="NCBIfam" id="TIGR01488">
    <property type="entry name" value="HAD-SF-IB"/>
    <property type="match status" value="1"/>
</dbReference>
<comment type="catalytic activity">
    <reaction evidence="9">
        <text>L-histidinol phosphate + H2O = L-histidinol + phosphate</text>
        <dbReference type="Rhea" id="RHEA:14465"/>
        <dbReference type="ChEBI" id="CHEBI:15377"/>
        <dbReference type="ChEBI" id="CHEBI:43474"/>
        <dbReference type="ChEBI" id="CHEBI:57699"/>
        <dbReference type="ChEBI" id="CHEBI:57980"/>
        <dbReference type="EC" id="3.1.3.15"/>
    </reaction>
    <physiologicalReaction direction="left-to-right" evidence="9">
        <dbReference type="Rhea" id="RHEA:14466"/>
    </physiologicalReaction>
</comment>
<comment type="similarity">
    <text evidence="2">Belongs to the HAD-like hydrolase superfamily. SerB family.</text>
</comment>
<evidence type="ECO:0000256" key="2">
    <source>
        <dbReference type="ARBA" id="ARBA00009184"/>
    </source>
</evidence>
<dbReference type="Pfam" id="PF12710">
    <property type="entry name" value="HAD"/>
    <property type="match status" value="1"/>
</dbReference>
<dbReference type="EMBL" id="QFFI01000054">
    <property type="protein sequence ID" value="PWG61029.1"/>
    <property type="molecule type" value="Genomic_DNA"/>
</dbReference>
<evidence type="ECO:0000256" key="5">
    <source>
        <dbReference type="ARBA" id="ARBA00022723"/>
    </source>
</evidence>
<dbReference type="InterPro" id="IPR023214">
    <property type="entry name" value="HAD_sf"/>
</dbReference>
<evidence type="ECO:0000256" key="8">
    <source>
        <dbReference type="ARBA" id="ARBA00033209"/>
    </source>
</evidence>
<evidence type="ECO:0000256" key="7">
    <source>
        <dbReference type="ARBA" id="ARBA00022842"/>
    </source>
</evidence>
<dbReference type="GO" id="GO:0004401">
    <property type="term" value="F:histidinol-phosphatase activity"/>
    <property type="evidence" value="ECO:0007669"/>
    <property type="project" value="UniProtKB-EC"/>
</dbReference>
<dbReference type="SUPFAM" id="SSF56784">
    <property type="entry name" value="HAD-like"/>
    <property type="match status" value="1"/>
</dbReference>
<evidence type="ECO:0000256" key="4">
    <source>
        <dbReference type="ARBA" id="ARBA00021697"/>
    </source>
</evidence>
<name>A0A2U2MVZ9_9GAMM</name>
<dbReference type="InterPro" id="IPR050582">
    <property type="entry name" value="HAD-like_SerB"/>
</dbReference>
<dbReference type="FunFam" id="3.40.50.1000:FF:000025">
    <property type="entry name" value="HAD hydrolase, family IB"/>
    <property type="match status" value="1"/>
</dbReference>
<evidence type="ECO:0000256" key="1">
    <source>
        <dbReference type="ARBA" id="ARBA00004970"/>
    </source>
</evidence>
<dbReference type="EC" id="3.1.3.15" evidence="3"/>
<keyword evidence="12" id="KW-1185">Reference proteome</keyword>
<evidence type="ECO:0000313" key="12">
    <source>
        <dbReference type="Proteomes" id="UP000245474"/>
    </source>
</evidence>
<organism evidence="11 12">
    <name type="scientific">Sediminicurvatus halobius</name>
    <dbReference type="NCBI Taxonomy" id="2182432"/>
    <lineage>
        <taxon>Bacteria</taxon>
        <taxon>Pseudomonadati</taxon>
        <taxon>Pseudomonadota</taxon>
        <taxon>Gammaproteobacteria</taxon>
        <taxon>Chromatiales</taxon>
        <taxon>Ectothiorhodospiraceae</taxon>
        <taxon>Sediminicurvatus</taxon>
    </lineage>
</organism>
<dbReference type="NCBIfam" id="TIGR01490">
    <property type="entry name" value="HAD-SF-IB-hyp1"/>
    <property type="match status" value="1"/>
</dbReference>
<keyword evidence="7" id="KW-0460">Magnesium</keyword>
<comment type="caution">
    <text evidence="11">The sequence shown here is derived from an EMBL/GenBank/DDBJ whole genome shotgun (WGS) entry which is preliminary data.</text>
</comment>
<reference evidence="11 12" key="1">
    <citation type="submission" date="2018-05" db="EMBL/GenBank/DDBJ databases">
        <title>Spiribacter halobius sp. nov., a moderately halophilic bacterium isolated from marine solar saltern.</title>
        <authorList>
            <person name="Zheng W.-S."/>
            <person name="Lu D.-C."/>
            <person name="Du Z.-J."/>
        </authorList>
    </citation>
    <scope>NUCLEOTIDE SEQUENCE [LARGE SCALE GENOMIC DNA]</scope>
    <source>
        <strain evidence="11 12">E85</strain>
    </source>
</reference>
<evidence type="ECO:0000256" key="6">
    <source>
        <dbReference type="ARBA" id="ARBA00022801"/>
    </source>
</evidence>
<gene>
    <name evidence="11" type="ORF">DEM34_18570</name>
</gene>
<dbReference type="InterPro" id="IPR006385">
    <property type="entry name" value="HAD_hydro_SerB1"/>
</dbReference>
<evidence type="ECO:0000256" key="10">
    <source>
        <dbReference type="ARBA" id="ARBA00053547"/>
    </source>
</evidence>
<dbReference type="Gene3D" id="1.20.1440.100">
    <property type="entry name" value="SG protein - dephosphorylation function"/>
    <property type="match status" value="1"/>
</dbReference>
<sequence length="226" mass="25893">MRLAIFDLDNTLLGGDSDHLWGRFLAELGVVDGERYERANERYLREYERGELDIDEFLAFALRPLAENAPEDLEAWRRRFVEERIRPLVLPAARQLVETHRARGDVPLIITATNRFVTEPIAALFGIEELLATEPEHANGRYTGRHRGTPTFREGKIHALEAWLAERDEPLEASTFYSDSRNDLPLLERVDRPVAVDPDPVLAETARHRGWPRITLRAGIDPQPLD</sequence>
<comment type="pathway">
    <text evidence="1">Amino-acid biosynthesis; L-histidine biosynthesis; L-histidine from 5-phospho-alpha-D-ribose 1-diphosphate: step 8/9.</text>
</comment>
<dbReference type="PANTHER" id="PTHR43344:SF13">
    <property type="entry name" value="PHOSPHATASE RV3661-RELATED"/>
    <property type="match status" value="1"/>
</dbReference>
<accession>A0A2U2MVZ9</accession>
<dbReference type="GO" id="GO:0046872">
    <property type="term" value="F:metal ion binding"/>
    <property type="evidence" value="ECO:0007669"/>
    <property type="project" value="UniProtKB-KW"/>
</dbReference>
<dbReference type="AlphaFoldDB" id="A0A2U2MVZ9"/>
<keyword evidence="5" id="KW-0479">Metal-binding</keyword>
<protein>
    <recommendedName>
        <fullName evidence="4">Histidinol-phosphatase</fullName>
        <ecNumber evidence="3">3.1.3.15</ecNumber>
    </recommendedName>
    <alternativeName>
        <fullName evidence="8">Histidinol-phosphate phosphatase</fullName>
    </alternativeName>
</protein>
<proteinExistence type="inferred from homology"/>
<dbReference type="PANTHER" id="PTHR43344">
    <property type="entry name" value="PHOSPHOSERINE PHOSPHATASE"/>
    <property type="match status" value="1"/>
</dbReference>
<evidence type="ECO:0000256" key="3">
    <source>
        <dbReference type="ARBA" id="ARBA00013085"/>
    </source>
</evidence>
<dbReference type="OrthoDB" id="9784466at2"/>